<evidence type="ECO:0000256" key="6">
    <source>
        <dbReference type="ARBA" id="ARBA00022989"/>
    </source>
</evidence>
<evidence type="ECO:0000256" key="7">
    <source>
        <dbReference type="ARBA" id="ARBA00023136"/>
    </source>
</evidence>
<evidence type="ECO:0000256" key="8">
    <source>
        <dbReference type="PIRNR" id="PIRNR028784"/>
    </source>
</evidence>
<keyword evidence="7 8" id="KW-0472">Membrane</keyword>
<feature type="transmembrane region" description="Helical" evidence="9">
    <location>
        <begin position="12"/>
        <end position="29"/>
    </location>
</feature>
<reference evidence="11" key="1">
    <citation type="submission" date="2016-10" db="EMBL/GenBank/DDBJ databases">
        <authorList>
            <person name="Varghese N."/>
            <person name="Submissions S."/>
        </authorList>
    </citation>
    <scope>NUCLEOTIDE SEQUENCE [LARGE SCALE GENOMIC DNA]</scope>
    <source>
        <strain evidence="11">DSM 17044</strain>
    </source>
</reference>
<dbReference type="AlphaFoldDB" id="A0A1H7PD18"/>
<name>A0A1H7PD18_STIAU</name>
<dbReference type="OrthoDB" id="9800226at2"/>
<proteinExistence type="inferred from homology"/>
<keyword evidence="11" id="KW-1185">Reference proteome</keyword>
<protein>
    <submittedName>
        <fullName evidence="10">Multicomponent Na+:H+ antiporter subunit F</fullName>
    </submittedName>
</protein>
<evidence type="ECO:0000256" key="5">
    <source>
        <dbReference type="ARBA" id="ARBA00022692"/>
    </source>
</evidence>
<evidence type="ECO:0000313" key="10">
    <source>
        <dbReference type="EMBL" id="SEL33662.1"/>
    </source>
</evidence>
<dbReference type="InterPro" id="IPR007208">
    <property type="entry name" value="MrpF/PhaF-like"/>
</dbReference>
<evidence type="ECO:0000256" key="9">
    <source>
        <dbReference type="SAM" id="Phobius"/>
    </source>
</evidence>
<keyword evidence="6 9" id="KW-1133">Transmembrane helix</keyword>
<dbReference type="GO" id="GO:0015385">
    <property type="term" value="F:sodium:proton antiporter activity"/>
    <property type="evidence" value="ECO:0007669"/>
    <property type="project" value="TreeGrafter"/>
</dbReference>
<dbReference type="RefSeq" id="WP_075006570.1">
    <property type="nucleotide sequence ID" value="NZ_FOAP01000005.1"/>
</dbReference>
<evidence type="ECO:0000256" key="3">
    <source>
        <dbReference type="ARBA" id="ARBA00022448"/>
    </source>
</evidence>
<keyword evidence="4 8" id="KW-1003">Cell membrane</keyword>
<keyword evidence="8" id="KW-0050">Antiport</keyword>
<feature type="transmembrane region" description="Helical" evidence="9">
    <location>
        <begin position="38"/>
        <end position="57"/>
    </location>
</feature>
<keyword evidence="8" id="KW-0406">Ion transport</keyword>
<dbReference type="PANTHER" id="PTHR34702:SF1">
    <property type="entry name" value="NA(+)_H(+) ANTIPORTER SUBUNIT F"/>
    <property type="match status" value="1"/>
</dbReference>
<comment type="subcellular location">
    <subcellularLocation>
        <location evidence="1 8">Cell membrane</location>
        <topology evidence="1 8">Multi-pass membrane protein</topology>
    </subcellularLocation>
</comment>
<keyword evidence="3 8" id="KW-0813">Transport</keyword>
<evidence type="ECO:0000313" key="11">
    <source>
        <dbReference type="Proteomes" id="UP000182719"/>
    </source>
</evidence>
<dbReference type="EMBL" id="FOAP01000005">
    <property type="protein sequence ID" value="SEL33662.1"/>
    <property type="molecule type" value="Genomic_DNA"/>
</dbReference>
<dbReference type="Pfam" id="PF04066">
    <property type="entry name" value="MrpF_PhaF"/>
    <property type="match status" value="1"/>
</dbReference>
<keyword evidence="5 9" id="KW-0812">Transmembrane</keyword>
<accession>A0A1H7PD18</accession>
<comment type="similarity">
    <text evidence="2 8">Belongs to the CPA3 antiporters (TC 2.A.63) subunit F family.</text>
</comment>
<sequence>MSGWFEALLRGVLTVLGASALLTLVRLIIGPTLPDRVVALDLIALQMVGGIAVYAMLTHEPGLLNVALVLAIISSLGTIAIARYLFQGGKGEP</sequence>
<dbReference type="PIRSF" id="PIRSF028784">
    <property type="entry name" value="MrpF"/>
    <property type="match status" value="1"/>
</dbReference>
<dbReference type="PANTHER" id="PTHR34702">
    <property type="entry name" value="NA(+)/H(+) ANTIPORTER SUBUNIT F1"/>
    <property type="match status" value="1"/>
</dbReference>
<dbReference type="Proteomes" id="UP000182719">
    <property type="component" value="Unassembled WGS sequence"/>
</dbReference>
<evidence type="ECO:0000256" key="4">
    <source>
        <dbReference type="ARBA" id="ARBA00022475"/>
    </source>
</evidence>
<evidence type="ECO:0000256" key="2">
    <source>
        <dbReference type="ARBA" id="ARBA00009212"/>
    </source>
</evidence>
<organism evidence="10 11">
    <name type="scientific">Stigmatella aurantiaca</name>
    <dbReference type="NCBI Taxonomy" id="41"/>
    <lineage>
        <taxon>Bacteria</taxon>
        <taxon>Pseudomonadati</taxon>
        <taxon>Myxococcota</taxon>
        <taxon>Myxococcia</taxon>
        <taxon>Myxococcales</taxon>
        <taxon>Cystobacterineae</taxon>
        <taxon>Archangiaceae</taxon>
        <taxon>Stigmatella</taxon>
    </lineage>
</organism>
<dbReference type="GO" id="GO:0005886">
    <property type="term" value="C:plasma membrane"/>
    <property type="evidence" value="ECO:0007669"/>
    <property type="project" value="UniProtKB-SubCell"/>
</dbReference>
<evidence type="ECO:0000256" key="1">
    <source>
        <dbReference type="ARBA" id="ARBA00004651"/>
    </source>
</evidence>
<gene>
    <name evidence="10" type="ORF">SAMN05444354_105252</name>
</gene>
<feature type="transmembrane region" description="Helical" evidence="9">
    <location>
        <begin position="63"/>
        <end position="86"/>
    </location>
</feature>